<feature type="compositionally biased region" description="Polar residues" evidence="1">
    <location>
        <begin position="167"/>
        <end position="178"/>
    </location>
</feature>
<name>A0A7H9AXS3_ZYGMR</name>
<reference evidence="2 3" key="1">
    <citation type="submission" date="2020-07" db="EMBL/GenBank/DDBJ databases">
        <title>The yeast mating-type switching endonuclease HO is a domesticated member of an unorthodox homing genetic element family.</title>
        <authorList>
            <person name="Coughlan A.Y."/>
            <person name="Lombardi L."/>
            <person name="Braun-Galleani S."/>
            <person name="Martos A.R."/>
            <person name="Galeote V."/>
            <person name="Bigey F."/>
            <person name="Dequin S."/>
            <person name="Byrne K.P."/>
            <person name="Wolfe K.H."/>
        </authorList>
    </citation>
    <scope>NUCLEOTIDE SEQUENCE [LARGE SCALE GENOMIC DNA]</scope>
    <source>
        <strain evidence="2 3">NRRL Y-6702</strain>
    </source>
</reference>
<feature type="compositionally biased region" description="Basic residues" evidence="1">
    <location>
        <begin position="208"/>
        <end position="217"/>
    </location>
</feature>
<protein>
    <submittedName>
        <fullName evidence="2">Uncharacterized protein</fullName>
    </submittedName>
</protein>
<dbReference type="RefSeq" id="XP_037142307.1">
    <property type="nucleotide sequence ID" value="XM_037286412.1"/>
</dbReference>
<accession>A0A7H9AXS3</accession>
<feature type="compositionally biased region" description="Low complexity" evidence="1">
    <location>
        <begin position="179"/>
        <end position="192"/>
    </location>
</feature>
<evidence type="ECO:0000313" key="2">
    <source>
        <dbReference type="EMBL" id="QLG70579.1"/>
    </source>
</evidence>
<organism evidence="2 3">
    <name type="scientific">Zygotorulaspora mrakii</name>
    <name type="common">Zygosaccharomyces mrakii</name>
    <dbReference type="NCBI Taxonomy" id="42260"/>
    <lineage>
        <taxon>Eukaryota</taxon>
        <taxon>Fungi</taxon>
        <taxon>Dikarya</taxon>
        <taxon>Ascomycota</taxon>
        <taxon>Saccharomycotina</taxon>
        <taxon>Saccharomycetes</taxon>
        <taxon>Saccharomycetales</taxon>
        <taxon>Saccharomycetaceae</taxon>
        <taxon>Zygotorulaspora</taxon>
    </lineage>
</organism>
<feature type="region of interest" description="Disordered" evidence="1">
    <location>
        <begin position="167"/>
        <end position="230"/>
    </location>
</feature>
<gene>
    <name evidence="2" type="ORF">HG535_0A05200</name>
</gene>
<sequence length="304" mass="33928">MTIKMMKLIKVDPSTSKSTKPAPSYTCFRMETGIGKSAKVDDRLFCSAQKTESPIIFHNVHPNCIGERIQSNEHQSLSYAFSNKFGKEAGHSLQGVDDKLLLTKNANNIPLRIKIDPKYQNTNLTSNRSFVGASDNNRRITFIPSSSNGSLVPIFISDNLRSSTFASKNSMNNSDTARSLSSSSTSSSSSSSGCILKEDSVSKTTKISYKRQNRRRMRDPMNSKDFTSKTTSEVKRQLVAFNRVRCKYGTLKAINEPQSIAKRNSSLGKFTSDARIKLRKNGLRTATDFSTGTFRVKMREKEKL</sequence>
<evidence type="ECO:0000313" key="3">
    <source>
        <dbReference type="Proteomes" id="UP000509704"/>
    </source>
</evidence>
<keyword evidence="3" id="KW-1185">Reference proteome</keyword>
<proteinExistence type="predicted"/>
<dbReference type="AlphaFoldDB" id="A0A7H9AXS3"/>
<dbReference type="EMBL" id="CP058604">
    <property type="protein sequence ID" value="QLG70579.1"/>
    <property type="molecule type" value="Genomic_DNA"/>
</dbReference>
<dbReference type="KEGG" id="zmk:HG535_0A05200"/>
<dbReference type="Proteomes" id="UP000509704">
    <property type="component" value="Chromosome 1"/>
</dbReference>
<evidence type="ECO:0000256" key="1">
    <source>
        <dbReference type="SAM" id="MobiDB-lite"/>
    </source>
</evidence>
<dbReference type="GeneID" id="59234215"/>